<sequence>MLRMPLKLKWGKKSGRYDLSQDVYVLTIFVGDHPILQCTLTTESTAKQCMEYLSQKVDLNQVEMFGFRYQMKTNDPDKRMMRWVELEKPLRRQLERWACKPRQVQLAVLYHTPNAFTLTDQMARSYYFLLMKLDVVEGRLTVALEKYINLAAYSLQVEYGDFDASIHTVDFMQSIPLLPKHICRSAQILEDLLKRVSAVHERLRGMQPSYAALLYIVDAQQCEGYGEEYFNGKDEDSSEVKVGYSQEGVVVRGSYGAPLKHKWEDIKDIQSSKRHLNVRCVDGSVVQFTMEDAEMARYVAMVLTWQFHYATNEAIVQRNCPMNINNLQGSIRTFSQHILRASNFELNNTRFNGEYASSLLTAADSAYSSSSQQLSVTNPNAVNGNQNRKSSTPALSSSVSSGNRISGDPSGRERSQTTSAILGAQQSMSKSLSKLHAIPSAIGVSSQQRTGSYSPLFRPPPYPDHSNDCPKLANGLAACEETPKAQYARQHHFHAQQCRNLPSEKKSQFASTVTSGSSPEIHMMGVAQRRYAPLVTHKHFAHSKGAALTTQNQMYNGHALSSPDLLSTSHSTPELISSVLNRYELAVAARELQTSGISSPCHADAPSVPYSQLIEAQPAIMPTSPVANRTFMPPSAASGCRKASVEASTSSHATGLASCGLRSAQNVECGLWREGCIASAPPNSGHDRIDCITTSSASYHAQAGHVYYPQSCAHPAQPPPPTSNSASPHKNSYMRAPPTLFGNSTAAIAASPFQPSSTSVQCTDPQPSTSGVLASLCRNVHSDRSMSKLLHKQDKTVLNALSHNRPGICGCRNAVGGCGVEEDERGMHGEGHASICNRASDSSRSLDSAHSSAHAASDNTVCSTLSCASATQQHTSVAVSAQVSILLSILVC</sequence>
<feature type="domain" description="FERM" evidence="5">
    <location>
        <begin position="24"/>
        <end position="314"/>
    </location>
</feature>
<dbReference type="Gene3D" id="1.20.80.10">
    <property type="match status" value="1"/>
</dbReference>
<protein>
    <recommendedName>
        <fullName evidence="1">protein-tyrosine-phosphatase</fullName>
        <ecNumber evidence="1">3.1.3.48</ecNumber>
    </recommendedName>
</protein>
<keyword evidence="3" id="KW-0904">Protein phosphatase</keyword>
<evidence type="ECO:0000256" key="3">
    <source>
        <dbReference type="ARBA" id="ARBA00022912"/>
    </source>
</evidence>
<dbReference type="CDD" id="cd13188">
    <property type="entry name" value="FERM_C_PTPN14_PTPN21"/>
    <property type="match status" value="1"/>
</dbReference>
<dbReference type="InterPro" id="IPR041782">
    <property type="entry name" value="PTPN14/21_FERM_C"/>
</dbReference>
<name>A0A183UFF2_TOXCA</name>
<dbReference type="InterPro" id="IPR011993">
    <property type="entry name" value="PH-like_dom_sf"/>
</dbReference>
<dbReference type="GO" id="GO:0004725">
    <property type="term" value="F:protein tyrosine phosphatase activity"/>
    <property type="evidence" value="ECO:0007669"/>
    <property type="project" value="UniProtKB-EC"/>
</dbReference>
<accession>A0A183UFF2</accession>
<dbReference type="InterPro" id="IPR018979">
    <property type="entry name" value="FERM_N"/>
</dbReference>
<dbReference type="InterPro" id="IPR035963">
    <property type="entry name" value="FERM_2"/>
</dbReference>
<dbReference type="InterPro" id="IPR019749">
    <property type="entry name" value="Band_41_domain"/>
</dbReference>
<dbReference type="InterPro" id="IPR019748">
    <property type="entry name" value="FERM_central"/>
</dbReference>
<dbReference type="SMART" id="SM00295">
    <property type="entry name" value="B41"/>
    <property type="match status" value="1"/>
</dbReference>
<evidence type="ECO:0000313" key="6">
    <source>
        <dbReference type="EMBL" id="VDM38543.1"/>
    </source>
</evidence>
<dbReference type="PRINTS" id="PR00935">
    <property type="entry name" value="BAND41"/>
</dbReference>
<dbReference type="Pfam" id="PF00373">
    <property type="entry name" value="FERM_M"/>
    <property type="match status" value="1"/>
</dbReference>
<organism evidence="7 8">
    <name type="scientific">Toxocara canis</name>
    <name type="common">Canine roundworm</name>
    <dbReference type="NCBI Taxonomy" id="6265"/>
    <lineage>
        <taxon>Eukaryota</taxon>
        <taxon>Metazoa</taxon>
        <taxon>Ecdysozoa</taxon>
        <taxon>Nematoda</taxon>
        <taxon>Chromadorea</taxon>
        <taxon>Rhabditida</taxon>
        <taxon>Spirurina</taxon>
        <taxon>Ascaridomorpha</taxon>
        <taxon>Ascaridoidea</taxon>
        <taxon>Toxocaridae</taxon>
        <taxon>Toxocara</taxon>
    </lineage>
</organism>
<dbReference type="Proteomes" id="UP000050794">
    <property type="component" value="Unassembled WGS sequence"/>
</dbReference>
<dbReference type="Gene3D" id="3.10.20.90">
    <property type="entry name" value="Phosphatidylinositol 3-kinase Catalytic Subunit, Chain A, domain 1"/>
    <property type="match status" value="1"/>
</dbReference>
<dbReference type="PROSITE" id="PS50057">
    <property type="entry name" value="FERM_3"/>
    <property type="match status" value="1"/>
</dbReference>
<dbReference type="InterPro" id="IPR029071">
    <property type="entry name" value="Ubiquitin-like_domsf"/>
</dbReference>
<dbReference type="AlphaFoldDB" id="A0A183UFF2"/>
<dbReference type="WBParaSite" id="TCNE_0000722201-mRNA-1">
    <property type="protein sequence ID" value="TCNE_0000722201-mRNA-1"/>
    <property type="gene ID" value="TCNE_0000722201"/>
</dbReference>
<feature type="compositionally biased region" description="Low complexity" evidence="4">
    <location>
        <begin position="390"/>
        <end position="401"/>
    </location>
</feature>
<dbReference type="Pfam" id="PF09379">
    <property type="entry name" value="FERM_N"/>
    <property type="match status" value="1"/>
</dbReference>
<dbReference type="CDD" id="cd14473">
    <property type="entry name" value="FERM_B-lobe"/>
    <property type="match status" value="1"/>
</dbReference>
<dbReference type="InterPro" id="IPR000299">
    <property type="entry name" value="FERM_domain"/>
</dbReference>
<evidence type="ECO:0000313" key="8">
    <source>
        <dbReference type="WBParaSite" id="TCNE_0000722201-mRNA-1"/>
    </source>
</evidence>
<feature type="region of interest" description="Disordered" evidence="4">
    <location>
        <begin position="371"/>
        <end position="418"/>
    </location>
</feature>
<proteinExistence type="predicted"/>
<dbReference type="EC" id="3.1.3.48" evidence="1"/>
<dbReference type="SUPFAM" id="SSF54236">
    <property type="entry name" value="Ubiquitin-like"/>
    <property type="match status" value="1"/>
</dbReference>
<evidence type="ECO:0000313" key="7">
    <source>
        <dbReference type="Proteomes" id="UP000050794"/>
    </source>
</evidence>
<evidence type="ECO:0000256" key="1">
    <source>
        <dbReference type="ARBA" id="ARBA00013064"/>
    </source>
</evidence>
<gene>
    <name evidence="6" type="ORF">TCNE_LOCUS7222</name>
</gene>
<evidence type="ECO:0000256" key="4">
    <source>
        <dbReference type="SAM" id="MobiDB-lite"/>
    </source>
</evidence>
<feature type="region of interest" description="Disordered" evidence="4">
    <location>
        <begin position="443"/>
        <end position="466"/>
    </location>
</feature>
<evidence type="ECO:0000256" key="2">
    <source>
        <dbReference type="ARBA" id="ARBA00022801"/>
    </source>
</evidence>
<keyword evidence="7" id="KW-1185">Reference proteome</keyword>
<keyword evidence="2" id="KW-0378">Hydrolase</keyword>
<feature type="region of interest" description="Disordered" evidence="4">
    <location>
        <begin position="711"/>
        <end position="734"/>
    </location>
</feature>
<dbReference type="EMBL" id="UYWY01019639">
    <property type="protein sequence ID" value="VDM38543.1"/>
    <property type="molecule type" value="Genomic_DNA"/>
</dbReference>
<evidence type="ECO:0000259" key="5">
    <source>
        <dbReference type="PROSITE" id="PS50057"/>
    </source>
</evidence>
<reference evidence="6 7" key="2">
    <citation type="submission" date="2018-11" db="EMBL/GenBank/DDBJ databases">
        <authorList>
            <consortium name="Pathogen Informatics"/>
        </authorList>
    </citation>
    <scope>NUCLEOTIDE SEQUENCE [LARGE SCALE GENOMIC DNA]</scope>
</reference>
<dbReference type="SUPFAM" id="SSF50729">
    <property type="entry name" value="PH domain-like"/>
    <property type="match status" value="1"/>
</dbReference>
<dbReference type="SUPFAM" id="SSF47031">
    <property type="entry name" value="Second domain of FERM"/>
    <property type="match status" value="1"/>
</dbReference>
<reference evidence="8" key="1">
    <citation type="submission" date="2016-06" db="UniProtKB">
        <authorList>
            <consortium name="WormBaseParasite"/>
        </authorList>
    </citation>
    <scope>IDENTIFICATION</scope>
</reference>
<dbReference type="PANTHER" id="PTHR45706:SF1">
    <property type="entry name" value="PEZ, ISOFORM A"/>
    <property type="match status" value="1"/>
</dbReference>
<feature type="compositionally biased region" description="Polar residues" evidence="4">
    <location>
        <begin position="376"/>
        <end position="389"/>
    </location>
</feature>
<dbReference type="InterPro" id="IPR014352">
    <property type="entry name" value="FERM/acyl-CoA-bd_prot_sf"/>
</dbReference>
<feature type="compositionally biased region" description="Polar residues" evidence="4">
    <location>
        <begin position="443"/>
        <end position="453"/>
    </location>
</feature>
<dbReference type="Gene3D" id="2.30.29.30">
    <property type="entry name" value="Pleckstrin-homology domain (PH domain)/Phosphotyrosine-binding domain (PTB)"/>
    <property type="match status" value="1"/>
</dbReference>
<dbReference type="PANTHER" id="PTHR45706">
    <property type="entry name" value="TYROSINE-PROTEIN PHOSPHATASE"/>
    <property type="match status" value="1"/>
</dbReference>